<evidence type="ECO:0000313" key="2">
    <source>
        <dbReference type="EMBL" id="GGC16785.1"/>
    </source>
</evidence>
<keyword evidence="1" id="KW-0732">Signal</keyword>
<evidence type="ECO:0008006" key="4">
    <source>
        <dbReference type="Google" id="ProtNLM"/>
    </source>
</evidence>
<evidence type="ECO:0000313" key="3">
    <source>
        <dbReference type="Proteomes" id="UP000620266"/>
    </source>
</evidence>
<dbReference type="RefSeq" id="WP_188397119.1">
    <property type="nucleotide sequence ID" value="NZ_BMCG01000006.1"/>
</dbReference>
<dbReference type="AlphaFoldDB" id="A0A8J2XYX6"/>
<reference evidence="2" key="1">
    <citation type="journal article" date="2014" name="Int. J. Syst. Evol. Microbiol.">
        <title>Complete genome sequence of Corynebacterium casei LMG S-19264T (=DSM 44701T), isolated from a smear-ripened cheese.</title>
        <authorList>
            <consortium name="US DOE Joint Genome Institute (JGI-PGF)"/>
            <person name="Walter F."/>
            <person name="Albersmeier A."/>
            <person name="Kalinowski J."/>
            <person name="Ruckert C."/>
        </authorList>
    </citation>
    <scope>NUCLEOTIDE SEQUENCE</scope>
    <source>
        <strain evidence="2">CCM 7086</strain>
    </source>
</reference>
<accession>A0A8J2XYX6</accession>
<reference evidence="2" key="2">
    <citation type="submission" date="2020-09" db="EMBL/GenBank/DDBJ databases">
        <authorList>
            <person name="Sun Q."/>
            <person name="Sedlacek I."/>
        </authorList>
    </citation>
    <scope>NUCLEOTIDE SEQUENCE</scope>
    <source>
        <strain evidence="2">CCM 7086</strain>
    </source>
</reference>
<feature type="chain" id="PRO_5035223020" description="Outer membrane protein beta-barrel domain-containing protein" evidence="1">
    <location>
        <begin position="42"/>
        <end position="288"/>
    </location>
</feature>
<sequence length="288" mass="31456">MRNHVPYSRSVPTAASLRRPAHKLSLLAALLASTAALPALADPSPALDRVSISAGAFHAQPRFKAGADTPYGRIETPERTNSSVTIPRIRAEVLFWDTQGISFDYYRYDRSYVQNVSGNSTIDGQPVSGNATFDSNLKIDLARLAYKWWMGSGNSVFGLGLGAAYYRADLSGTIRGTVTAGGQTYSDGASDRYTDDAVAPLIELGWRHAFSPDVRMYIEASGVKKNGGRLEGHIYNGNIGIEWFPWKNVGLVADYGVSRVKLERNSSNTPADLDIRFRGPSLFVKARF</sequence>
<protein>
    <recommendedName>
        <fullName evidence="4">Outer membrane protein beta-barrel domain-containing protein</fullName>
    </recommendedName>
</protein>
<dbReference type="Proteomes" id="UP000620266">
    <property type="component" value="Unassembled WGS sequence"/>
</dbReference>
<evidence type="ECO:0000256" key="1">
    <source>
        <dbReference type="SAM" id="SignalP"/>
    </source>
</evidence>
<name>A0A8J2XYX6_9BURK</name>
<gene>
    <name evidence="2" type="ORF">GCM10007205_27190</name>
</gene>
<dbReference type="SUPFAM" id="SSF103515">
    <property type="entry name" value="Autotransporter"/>
    <property type="match status" value="1"/>
</dbReference>
<organism evidence="2 3">
    <name type="scientific">Oxalicibacterium flavum</name>
    <dbReference type="NCBI Taxonomy" id="179467"/>
    <lineage>
        <taxon>Bacteria</taxon>
        <taxon>Pseudomonadati</taxon>
        <taxon>Pseudomonadota</taxon>
        <taxon>Betaproteobacteria</taxon>
        <taxon>Burkholderiales</taxon>
        <taxon>Oxalobacteraceae</taxon>
        <taxon>Oxalicibacterium</taxon>
    </lineage>
</organism>
<keyword evidence="3" id="KW-1185">Reference proteome</keyword>
<dbReference type="InterPro" id="IPR036709">
    <property type="entry name" value="Autotransporte_beta_dom_sf"/>
</dbReference>
<feature type="signal peptide" evidence="1">
    <location>
        <begin position="1"/>
        <end position="41"/>
    </location>
</feature>
<dbReference type="EMBL" id="BMCG01000006">
    <property type="protein sequence ID" value="GGC16785.1"/>
    <property type="molecule type" value="Genomic_DNA"/>
</dbReference>
<comment type="caution">
    <text evidence="2">The sequence shown here is derived from an EMBL/GenBank/DDBJ whole genome shotgun (WGS) entry which is preliminary data.</text>
</comment>
<proteinExistence type="predicted"/>